<organism evidence="1">
    <name type="scientific">Werosea cyclovirus</name>
    <dbReference type="NCBI Taxonomy" id="2714177"/>
    <lineage>
        <taxon>Viruses</taxon>
        <taxon>Monodnaviria</taxon>
        <taxon>Shotokuvirae</taxon>
        <taxon>Cressdnaviricota</taxon>
        <taxon>Arfiviricetes</taxon>
        <taxon>Cirlivirales</taxon>
        <taxon>Circoviridae</taxon>
        <taxon>Cyclovirus</taxon>
        <taxon>Cyclovirus foca</taxon>
    </lineage>
</organism>
<dbReference type="EMBL" id="MN176062">
    <property type="protein sequence ID" value="QIH00042.1"/>
    <property type="molecule type" value="Genomic_DNA"/>
</dbReference>
<dbReference type="EMBL" id="MN176079">
    <property type="protein sequence ID" value="QIH00076.1"/>
    <property type="molecule type" value="Genomic_DNA"/>
</dbReference>
<dbReference type="EMBL" id="MN176083">
    <property type="protein sequence ID" value="QIH00084.1"/>
    <property type="molecule type" value="Genomic_DNA"/>
</dbReference>
<evidence type="ECO:0000313" key="6">
    <source>
        <dbReference type="EMBL" id="QIH00092.1"/>
    </source>
</evidence>
<evidence type="ECO:0000313" key="5">
    <source>
        <dbReference type="EMBL" id="QIH00086.1"/>
    </source>
</evidence>
<evidence type="ECO:0000313" key="3">
    <source>
        <dbReference type="EMBL" id="QIH00076.1"/>
    </source>
</evidence>
<proteinExistence type="predicted"/>
<evidence type="ECO:0000313" key="4">
    <source>
        <dbReference type="EMBL" id="QIH00084.1"/>
    </source>
</evidence>
<reference evidence="1" key="1">
    <citation type="submission" date="2019-07" db="EMBL/GenBank/DDBJ databases">
        <title>Novel circoviruses identified in fecal samples of Weddell seals in Antarctica.</title>
        <authorList>
            <person name="Kraberger S."/>
            <person name="Burns J."/>
            <person name="Kim S."/>
            <person name="Shero M."/>
            <person name="Beltran R."/>
            <person name="Kirkham A."/>
            <person name="Ballard G."/>
            <person name="Ainley D."/>
            <person name="Varsani A."/>
        </authorList>
    </citation>
    <scope>NUCLEOTIDE SEQUENCE</scope>
    <source>
        <strain evidence="6">10</strain>
        <strain evidence="5">13</strain>
        <strain evidence="4">14</strain>
        <strain evidence="3">18</strain>
        <strain evidence="2">29</strain>
        <strain evidence="10">3</strain>
        <strain evidence="1">36</strain>
        <strain evidence="9">5</strain>
        <strain evidence="8">7</strain>
        <strain evidence="7">9</strain>
    </source>
</reference>
<dbReference type="EMBL" id="MN176087">
    <property type="protein sequence ID" value="QIH00092.1"/>
    <property type="molecule type" value="Genomic_DNA"/>
</dbReference>
<name>A0A858FBF6_9CIRC</name>
<evidence type="ECO:0000313" key="1">
    <source>
        <dbReference type="EMBL" id="QIH00042.1"/>
    </source>
</evidence>
<dbReference type="EMBL" id="MN176092">
    <property type="protein sequence ID" value="QIH00102.1"/>
    <property type="molecule type" value="Genomic_DNA"/>
</dbReference>
<sequence>MAARRRYYLRRRKAYRPYRLARSFRLRRRQIRRRFRKKIFRKTRPSCVFTDYHSGVYQPYKKDEKDRTLIRTNLTGNADAHLVGTRFQYYRIMSVQVRITPLVPATMKTNVDGRYVVAPMHYNLSDDQLRVLDIKRVMDTKYARSYPINRTAMATFRPIVNFKTSSYEGVETVRQVRSPKLMTEVANIIHACGLIIWPRVNPTTVELEQVKFQVESVVKFRFYGAKWIY</sequence>
<protein>
    <submittedName>
        <fullName evidence="1">Capsid protein</fullName>
    </submittedName>
</protein>
<dbReference type="EMBL" id="MN176090">
    <property type="protein sequence ID" value="QIH00098.1"/>
    <property type="molecule type" value="Genomic_DNA"/>
</dbReference>
<evidence type="ECO:0000313" key="7">
    <source>
        <dbReference type="EMBL" id="QIH00094.1"/>
    </source>
</evidence>
<evidence type="ECO:0000313" key="9">
    <source>
        <dbReference type="EMBL" id="QIH00102.1"/>
    </source>
</evidence>
<dbReference type="EMBL" id="MN176084">
    <property type="protein sequence ID" value="QIH00086.1"/>
    <property type="molecule type" value="Genomic_DNA"/>
</dbReference>
<dbReference type="EMBL" id="MN176088">
    <property type="protein sequence ID" value="QIH00094.1"/>
    <property type="molecule type" value="Genomic_DNA"/>
</dbReference>
<accession>A0A858FBF6</accession>
<evidence type="ECO:0000313" key="8">
    <source>
        <dbReference type="EMBL" id="QIH00098.1"/>
    </source>
</evidence>
<evidence type="ECO:0000313" key="10">
    <source>
        <dbReference type="EMBL" id="QIH00106.1"/>
    </source>
</evidence>
<dbReference type="EMBL" id="MN176094">
    <property type="protein sequence ID" value="QIH00106.1"/>
    <property type="molecule type" value="Genomic_DNA"/>
</dbReference>
<dbReference type="EMBL" id="MN176069">
    <property type="protein sequence ID" value="QIH00056.1"/>
    <property type="molecule type" value="Genomic_DNA"/>
</dbReference>
<evidence type="ECO:0000313" key="2">
    <source>
        <dbReference type="EMBL" id="QIH00056.1"/>
    </source>
</evidence>
<dbReference type="InterPro" id="IPR038652">
    <property type="entry name" value="Circovirus_capsid_sf"/>
</dbReference>
<dbReference type="Gene3D" id="2.60.120.950">
    <property type="entry name" value="Circovirus capsid protein"/>
    <property type="match status" value="1"/>
</dbReference>